<gene>
    <name evidence="2" type="ORF">GA0070613_4637</name>
</gene>
<keyword evidence="1" id="KW-1133">Transmembrane helix</keyword>
<feature type="transmembrane region" description="Helical" evidence="1">
    <location>
        <begin position="16"/>
        <end position="37"/>
    </location>
</feature>
<accession>A0A1C5JH29</accession>
<organism evidence="2 3">
    <name type="scientific">Micromonospora inositola</name>
    <dbReference type="NCBI Taxonomy" id="47865"/>
    <lineage>
        <taxon>Bacteria</taxon>
        <taxon>Bacillati</taxon>
        <taxon>Actinomycetota</taxon>
        <taxon>Actinomycetes</taxon>
        <taxon>Micromonosporales</taxon>
        <taxon>Micromonosporaceae</taxon>
        <taxon>Micromonospora</taxon>
    </lineage>
</organism>
<proteinExistence type="predicted"/>
<dbReference type="OrthoDB" id="2717873at2"/>
<evidence type="ECO:0000256" key="1">
    <source>
        <dbReference type="SAM" id="Phobius"/>
    </source>
</evidence>
<evidence type="ECO:0000313" key="2">
    <source>
        <dbReference type="EMBL" id="SCG69621.1"/>
    </source>
</evidence>
<feature type="transmembrane region" description="Helical" evidence="1">
    <location>
        <begin position="92"/>
        <end position="115"/>
    </location>
</feature>
<keyword evidence="3" id="KW-1185">Reference proteome</keyword>
<keyword evidence="1" id="KW-0812">Transmembrane</keyword>
<feature type="transmembrane region" description="Helical" evidence="1">
    <location>
        <begin position="49"/>
        <end position="71"/>
    </location>
</feature>
<dbReference type="EMBL" id="LT607754">
    <property type="protein sequence ID" value="SCG69621.1"/>
    <property type="molecule type" value="Genomic_DNA"/>
</dbReference>
<dbReference type="AlphaFoldDB" id="A0A1C5JH29"/>
<reference evidence="3" key="1">
    <citation type="submission" date="2016-06" db="EMBL/GenBank/DDBJ databases">
        <authorList>
            <person name="Varghese N."/>
            <person name="Submissions Spin"/>
        </authorList>
    </citation>
    <scope>NUCLEOTIDE SEQUENCE [LARGE SCALE GENOMIC DNA]</scope>
    <source>
        <strain evidence="3">DSM 43819</strain>
    </source>
</reference>
<feature type="transmembrane region" description="Helical" evidence="1">
    <location>
        <begin position="146"/>
        <end position="165"/>
    </location>
</feature>
<protein>
    <submittedName>
        <fullName evidence="2">Uncharacterized protein</fullName>
    </submittedName>
</protein>
<dbReference type="Proteomes" id="UP000198221">
    <property type="component" value="Chromosome I"/>
</dbReference>
<name>A0A1C5JH29_9ACTN</name>
<evidence type="ECO:0000313" key="3">
    <source>
        <dbReference type="Proteomes" id="UP000198221"/>
    </source>
</evidence>
<keyword evidence="1" id="KW-0472">Membrane</keyword>
<sequence>MQKSTTSRDSTAAPRWAVWAAYAVPLCVLPSTIWRATAAIDGTVSMANGGWYLLLLSGLSMGLALLTLGLVHHWGERIPGWVPGVGGRTIPARAAAVPALVGASLVIGLCLYAVLNMTFHFVDRGPVLVGQHDVERTPPGPGIVSLYVPLLAWGPLVLAVAANYWRRRTLAR</sequence>